<evidence type="ECO:0000313" key="10">
    <source>
        <dbReference type="EMBL" id="VAX23515.1"/>
    </source>
</evidence>
<evidence type="ECO:0000256" key="3">
    <source>
        <dbReference type="ARBA" id="ARBA00022448"/>
    </source>
</evidence>
<reference evidence="10" key="1">
    <citation type="submission" date="2018-06" db="EMBL/GenBank/DDBJ databases">
        <authorList>
            <person name="Zhirakovskaya E."/>
        </authorList>
    </citation>
    <scope>NUCLEOTIDE SEQUENCE</scope>
</reference>
<dbReference type="PROSITE" id="PS50928">
    <property type="entry name" value="ABC_TM1"/>
    <property type="match status" value="1"/>
</dbReference>
<dbReference type="Gene3D" id="1.10.3720.10">
    <property type="entry name" value="MetI-like"/>
    <property type="match status" value="1"/>
</dbReference>
<evidence type="ECO:0000256" key="7">
    <source>
        <dbReference type="ARBA" id="ARBA00023136"/>
    </source>
</evidence>
<dbReference type="CDD" id="cd06261">
    <property type="entry name" value="TM_PBP2"/>
    <property type="match status" value="1"/>
</dbReference>
<keyword evidence="5 8" id="KW-0812">Transmembrane</keyword>
<gene>
    <name evidence="10" type="ORF">MNBD_NITROSPINAE04-2271</name>
</gene>
<proteinExistence type="inferred from homology"/>
<sequence length="299" mass="33303">MLDRRKTLEFTFKAVTNATAMFVVAIIIFIIGLIVVKGSEHISWEFLTANPTGDMEHGGIWPMIKGTAMLVMMMSMFTVPLGAVIAIYLNEVSRKNWFYNAVMSSVRTLAAVPSIVYGLFGLAFFVTVVGGTLDWLIGYEDNVFKERCLLWAAFTMGSLTLPTNVISVTEALRLVPDEQRHAGICIGYTRWEVIKWVVLPQAIGGMLTGLVLSISRGAGEVAPILFVGVAYFVPNFTGDPLDQFMELGYHIFVMATQSPNVDRATPILYSTTLVLLTLTFTFNSIGQILRWIHRRKMDR</sequence>
<dbReference type="AlphaFoldDB" id="A0A3B1CWA9"/>
<evidence type="ECO:0000256" key="8">
    <source>
        <dbReference type="SAM" id="Phobius"/>
    </source>
</evidence>
<feature type="transmembrane region" description="Helical" evidence="8">
    <location>
        <begin position="68"/>
        <end position="89"/>
    </location>
</feature>
<evidence type="ECO:0000256" key="5">
    <source>
        <dbReference type="ARBA" id="ARBA00022692"/>
    </source>
</evidence>
<dbReference type="SUPFAM" id="SSF161098">
    <property type="entry name" value="MetI-like"/>
    <property type="match status" value="1"/>
</dbReference>
<feature type="transmembrane region" description="Helical" evidence="8">
    <location>
        <begin position="12"/>
        <end position="36"/>
    </location>
</feature>
<comment type="similarity">
    <text evidence="2">Belongs to the binding-protein-dependent transport system permease family. CysTW subfamily.</text>
</comment>
<evidence type="ECO:0000256" key="6">
    <source>
        <dbReference type="ARBA" id="ARBA00022989"/>
    </source>
</evidence>
<evidence type="ECO:0000256" key="2">
    <source>
        <dbReference type="ARBA" id="ARBA00007069"/>
    </source>
</evidence>
<feature type="transmembrane region" description="Helical" evidence="8">
    <location>
        <begin position="109"/>
        <end position="129"/>
    </location>
</feature>
<dbReference type="InterPro" id="IPR000515">
    <property type="entry name" value="MetI-like"/>
</dbReference>
<name>A0A3B1CWA9_9ZZZZ</name>
<dbReference type="InterPro" id="IPR035906">
    <property type="entry name" value="MetI-like_sf"/>
</dbReference>
<dbReference type="NCBIfam" id="TIGR00974">
    <property type="entry name" value="3a0107s02c"/>
    <property type="match status" value="1"/>
</dbReference>
<protein>
    <submittedName>
        <fullName evidence="10">Phosphate transport system permease protein PstA (TC 3.A.1.7.1)</fullName>
    </submittedName>
</protein>
<dbReference type="InterPro" id="IPR005672">
    <property type="entry name" value="Phosphate_PstA"/>
</dbReference>
<dbReference type="GO" id="GO:0035435">
    <property type="term" value="P:phosphate ion transmembrane transport"/>
    <property type="evidence" value="ECO:0007669"/>
    <property type="project" value="InterPro"/>
</dbReference>
<dbReference type="Pfam" id="PF00528">
    <property type="entry name" value="BPD_transp_1"/>
    <property type="match status" value="1"/>
</dbReference>
<evidence type="ECO:0000256" key="4">
    <source>
        <dbReference type="ARBA" id="ARBA00022475"/>
    </source>
</evidence>
<feature type="transmembrane region" description="Helical" evidence="8">
    <location>
        <begin position="193"/>
        <end position="214"/>
    </location>
</feature>
<dbReference type="GO" id="GO:0005315">
    <property type="term" value="F:phosphate transmembrane transporter activity"/>
    <property type="evidence" value="ECO:0007669"/>
    <property type="project" value="InterPro"/>
</dbReference>
<feature type="transmembrane region" description="Helical" evidence="8">
    <location>
        <begin position="267"/>
        <end position="289"/>
    </location>
</feature>
<dbReference type="PANTHER" id="PTHR43470">
    <property type="entry name" value="PHOSPHATE TRANSPORT SYSTEM PERMEASE PROTEIN PSTA-RELATED"/>
    <property type="match status" value="1"/>
</dbReference>
<dbReference type="GO" id="GO:0005886">
    <property type="term" value="C:plasma membrane"/>
    <property type="evidence" value="ECO:0007669"/>
    <property type="project" value="UniProtKB-SubCell"/>
</dbReference>
<keyword evidence="6 8" id="KW-1133">Transmembrane helix</keyword>
<comment type="subcellular location">
    <subcellularLocation>
        <location evidence="1">Cell membrane</location>
        <topology evidence="1">Multi-pass membrane protein</topology>
    </subcellularLocation>
</comment>
<accession>A0A3B1CWA9</accession>
<keyword evidence="7 8" id="KW-0472">Membrane</keyword>
<organism evidence="10">
    <name type="scientific">hydrothermal vent metagenome</name>
    <dbReference type="NCBI Taxonomy" id="652676"/>
    <lineage>
        <taxon>unclassified sequences</taxon>
        <taxon>metagenomes</taxon>
        <taxon>ecological metagenomes</taxon>
    </lineage>
</organism>
<dbReference type="PANTHER" id="PTHR43470:SF3">
    <property type="entry name" value="PHOSPHATE TRANSPORT SYSTEM PERMEASE PROTEIN PSTA-RELATED"/>
    <property type="match status" value="1"/>
</dbReference>
<keyword evidence="3" id="KW-0813">Transport</keyword>
<keyword evidence="4" id="KW-1003">Cell membrane</keyword>
<evidence type="ECO:0000256" key="1">
    <source>
        <dbReference type="ARBA" id="ARBA00004651"/>
    </source>
</evidence>
<evidence type="ECO:0000259" key="9">
    <source>
        <dbReference type="PROSITE" id="PS50928"/>
    </source>
</evidence>
<dbReference type="EMBL" id="UOGA01000249">
    <property type="protein sequence ID" value="VAX23515.1"/>
    <property type="molecule type" value="Genomic_DNA"/>
</dbReference>
<feature type="domain" description="ABC transmembrane type-1" evidence="9">
    <location>
        <begin position="64"/>
        <end position="286"/>
    </location>
</feature>